<dbReference type="RefSeq" id="WP_136223353.1">
    <property type="nucleotide sequence ID" value="NZ_CP165727.1"/>
</dbReference>
<name>A0AB39YFY1_9ACTN</name>
<evidence type="ECO:0000313" key="1">
    <source>
        <dbReference type="EMBL" id="XDV67896.1"/>
    </source>
</evidence>
<dbReference type="AlphaFoldDB" id="A0AB39YFY1"/>
<accession>A0AB39YFY1</accession>
<gene>
    <name evidence="1" type="ORF">AB5J51_35730</name>
</gene>
<reference evidence="1" key="1">
    <citation type="submission" date="2024-08" db="EMBL/GenBank/DDBJ databases">
        <authorList>
            <person name="Yu S.T."/>
        </authorList>
    </citation>
    <scope>NUCLEOTIDE SEQUENCE</scope>
    <source>
        <strain evidence="1">R33</strain>
    </source>
</reference>
<sequence>MAEQAGGPACEYKTEHFKATEYRTSGGRRSVRVKGVAACPSSGFRLALELASPPIVATPEVLHLKLVEQKPTGTVLTVVTDTGVEGEFPIADEVEWVLIRNLGINIPVTED</sequence>
<protein>
    <submittedName>
        <fullName evidence="1">Uncharacterized protein</fullName>
    </submittedName>
</protein>
<proteinExistence type="predicted"/>
<dbReference type="EMBL" id="CP165727">
    <property type="protein sequence ID" value="XDV67896.1"/>
    <property type="molecule type" value="Genomic_DNA"/>
</dbReference>
<organism evidence="1">
    <name type="scientific">Streptomyces sp. R33</name>
    <dbReference type="NCBI Taxonomy" id="3238629"/>
    <lineage>
        <taxon>Bacteria</taxon>
        <taxon>Bacillati</taxon>
        <taxon>Actinomycetota</taxon>
        <taxon>Actinomycetes</taxon>
        <taxon>Kitasatosporales</taxon>
        <taxon>Streptomycetaceae</taxon>
        <taxon>Streptomyces</taxon>
    </lineage>
</organism>